<keyword evidence="8" id="KW-1185">Reference proteome</keyword>
<dbReference type="Pfam" id="PF00928">
    <property type="entry name" value="Adap_comp_sub"/>
    <property type="match status" value="1"/>
</dbReference>
<dbReference type="InterPro" id="IPR001392">
    <property type="entry name" value="Clathrin_mu"/>
</dbReference>
<feature type="domain" description="MHD" evidence="6">
    <location>
        <begin position="119"/>
        <end position="363"/>
    </location>
</feature>
<dbReference type="Gene3D" id="3.30.450.60">
    <property type="match status" value="1"/>
</dbReference>
<dbReference type="Gene3D" id="2.60.40.1170">
    <property type="entry name" value="Mu homology domain, subdomain B"/>
    <property type="match status" value="2"/>
</dbReference>
<dbReference type="InterPro" id="IPR036168">
    <property type="entry name" value="AP2_Mu_C_sf"/>
</dbReference>
<dbReference type="PROSITE" id="PS51072">
    <property type="entry name" value="MHD"/>
    <property type="match status" value="1"/>
</dbReference>
<dbReference type="HOGENOM" id="CLU_026996_5_2_1"/>
<dbReference type="InParanoid" id="B3SC94"/>
<dbReference type="AlphaFoldDB" id="B3SC94"/>
<dbReference type="GO" id="GO:0006605">
    <property type="term" value="P:protein targeting"/>
    <property type="evidence" value="ECO:0000318"/>
    <property type="project" value="GO_Central"/>
</dbReference>
<dbReference type="KEGG" id="tad:TRIADDRAFT_61891"/>
<dbReference type="PIRSF" id="PIRSF005992">
    <property type="entry name" value="Clathrin_mu"/>
    <property type="match status" value="1"/>
</dbReference>
<dbReference type="InterPro" id="IPR028565">
    <property type="entry name" value="MHD"/>
</dbReference>
<dbReference type="GO" id="GO:0005829">
    <property type="term" value="C:cytosol"/>
    <property type="evidence" value="ECO:0007669"/>
    <property type="project" value="GOC"/>
</dbReference>
<proteinExistence type="inferred from homology"/>
<dbReference type="PhylomeDB" id="B3SC94"/>
<dbReference type="SUPFAM" id="SSF49447">
    <property type="entry name" value="Second domain of Mu2 adaptin subunit (ap50) of ap2 adaptor"/>
    <property type="match status" value="1"/>
</dbReference>
<dbReference type="GO" id="GO:0005802">
    <property type="term" value="C:trans-Golgi network"/>
    <property type="evidence" value="ECO:0000318"/>
    <property type="project" value="GO_Central"/>
</dbReference>
<dbReference type="FunCoup" id="B3SC94">
    <property type="interactions" value="1359"/>
</dbReference>
<comment type="subcellular location">
    <subcellularLocation>
        <location evidence="1">Endomembrane system</location>
    </subcellularLocation>
</comment>
<dbReference type="OrthoDB" id="10259133at2759"/>
<dbReference type="PANTHER" id="PTHR10529">
    <property type="entry name" value="AP COMPLEX SUBUNIT MU"/>
    <property type="match status" value="1"/>
</dbReference>
<dbReference type="STRING" id="10228.B3SC94"/>
<dbReference type="InterPro" id="IPR011012">
    <property type="entry name" value="Longin-like_dom_sf"/>
</dbReference>
<reference evidence="7 8" key="1">
    <citation type="journal article" date="2008" name="Nature">
        <title>The Trichoplax genome and the nature of placozoans.</title>
        <authorList>
            <person name="Srivastava M."/>
            <person name="Begovic E."/>
            <person name="Chapman J."/>
            <person name="Putnam N.H."/>
            <person name="Hellsten U."/>
            <person name="Kawashima T."/>
            <person name="Kuo A."/>
            <person name="Mitros T."/>
            <person name="Salamov A."/>
            <person name="Carpenter M.L."/>
            <person name="Signorovitch A.Y."/>
            <person name="Moreno M.A."/>
            <person name="Kamm K."/>
            <person name="Grimwood J."/>
            <person name="Schmutz J."/>
            <person name="Shapiro H."/>
            <person name="Grigoriev I.V."/>
            <person name="Buss L.W."/>
            <person name="Schierwater B."/>
            <person name="Dellaporta S.L."/>
            <person name="Rokhsar D.S."/>
        </authorList>
    </citation>
    <scope>NUCLEOTIDE SEQUENCE [LARGE SCALE GENOMIC DNA]</scope>
    <source>
        <strain evidence="7 8">Grell-BS-1999</strain>
    </source>
</reference>
<dbReference type="RefSeq" id="XP_002117878.1">
    <property type="nucleotide sequence ID" value="XM_002117842.1"/>
</dbReference>
<evidence type="ECO:0000256" key="3">
    <source>
        <dbReference type="ARBA" id="ARBA00022927"/>
    </source>
</evidence>
<keyword evidence="3 5" id="KW-0653">Protein transport</keyword>
<dbReference type="GO" id="GO:0031410">
    <property type="term" value="C:cytoplasmic vesicle"/>
    <property type="evidence" value="ECO:0000318"/>
    <property type="project" value="GO_Central"/>
</dbReference>
<dbReference type="InterPro" id="IPR050431">
    <property type="entry name" value="Adaptor_comp_med_subunit"/>
</dbReference>
<sequence length="364" mass="41070">MDQFCAKIVQSRNRDQLAPFLTVGETQYAFIAQNGLYFGCTSSSDFAPAFTIELLQRIATVIKDCCGELSEEVIRANFVFINEIILEICDFGYVQTTSIDALKPCIYSDVEMVKQPEGSKEVYVDLREKLNVVFGANGSIINSEINGCIEIKNYVQDSPEINLGLPDDLVINSIDRLGYDHGICLNDCNFHESVELDRFEKERVISMRLPEGEATVMNYRISGIDSNCCPLRLFPFIEQSASGNYAMNVIVRMPVPKATTSVSLPTSRPGQNLEYVSTSKICIWKINRIYGGSHTAIFLKLNSDEWSKSSRKEINPLSIDFEVPMFTCSKFRITYLKINNALKGSNVNRWLRLVTHSGSYEIRM</sequence>
<name>B3SC94_TRIAD</name>
<dbReference type="Proteomes" id="UP000009022">
    <property type="component" value="Unassembled WGS sequence"/>
</dbReference>
<dbReference type="GO" id="GO:0030131">
    <property type="term" value="C:clathrin adaptor complex"/>
    <property type="evidence" value="ECO:0007669"/>
    <property type="project" value="UniProtKB-UniRule"/>
</dbReference>
<evidence type="ECO:0000256" key="5">
    <source>
        <dbReference type="PIRNR" id="PIRNR005992"/>
    </source>
</evidence>
<keyword evidence="2 5" id="KW-0813">Transport</keyword>
<dbReference type="SUPFAM" id="SSF64356">
    <property type="entry name" value="SNARE-like"/>
    <property type="match status" value="1"/>
</dbReference>
<evidence type="ECO:0000256" key="2">
    <source>
        <dbReference type="ARBA" id="ARBA00022448"/>
    </source>
</evidence>
<dbReference type="GO" id="GO:0006886">
    <property type="term" value="P:intracellular protein transport"/>
    <property type="evidence" value="ECO:0007669"/>
    <property type="project" value="UniProtKB-UniRule"/>
</dbReference>
<evidence type="ECO:0000259" key="6">
    <source>
        <dbReference type="PROSITE" id="PS51072"/>
    </source>
</evidence>
<dbReference type="GeneID" id="6759073"/>
<protein>
    <recommendedName>
        <fullName evidence="6">MHD domain-containing protein</fullName>
    </recommendedName>
</protein>
<dbReference type="CTD" id="6759073"/>
<dbReference type="OMA" id="DYGYIQN"/>
<comment type="similarity">
    <text evidence="5">Belongs to the adaptor complexes medium subunit family.</text>
</comment>
<organism evidence="7 8">
    <name type="scientific">Trichoplax adhaerens</name>
    <name type="common">Trichoplax reptans</name>
    <dbReference type="NCBI Taxonomy" id="10228"/>
    <lineage>
        <taxon>Eukaryota</taxon>
        <taxon>Metazoa</taxon>
        <taxon>Placozoa</taxon>
        <taxon>Uniplacotomia</taxon>
        <taxon>Trichoplacea</taxon>
        <taxon>Trichoplacidae</taxon>
        <taxon>Trichoplax</taxon>
    </lineage>
</organism>
<evidence type="ECO:0000313" key="7">
    <source>
        <dbReference type="EMBL" id="EDV19640.1"/>
    </source>
</evidence>
<gene>
    <name evidence="7" type="ORF">TRIADDRAFT_61891</name>
</gene>
<evidence type="ECO:0000313" key="8">
    <source>
        <dbReference type="Proteomes" id="UP000009022"/>
    </source>
</evidence>
<evidence type="ECO:0000256" key="4">
    <source>
        <dbReference type="ARBA" id="ARBA00023136"/>
    </source>
</evidence>
<accession>B3SC94</accession>
<dbReference type="GO" id="GO:0090160">
    <property type="term" value="P:Golgi to lysosome transport"/>
    <property type="evidence" value="ECO:0000318"/>
    <property type="project" value="GO_Central"/>
</dbReference>
<dbReference type="EMBL" id="DS985269">
    <property type="protein sequence ID" value="EDV19640.1"/>
    <property type="molecule type" value="Genomic_DNA"/>
</dbReference>
<dbReference type="eggNOG" id="KOG0937">
    <property type="taxonomic scope" value="Eukaryota"/>
</dbReference>
<evidence type="ECO:0000256" key="1">
    <source>
        <dbReference type="ARBA" id="ARBA00004308"/>
    </source>
</evidence>
<keyword evidence="4" id="KW-0472">Membrane</keyword>